<dbReference type="InterPro" id="IPR012668">
    <property type="entry name" value="CHP02466"/>
</dbReference>
<evidence type="ECO:0000313" key="2">
    <source>
        <dbReference type="Proteomes" id="UP001413721"/>
    </source>
</evidence>
<organism evidence="1 2">
    <name type="scientific">Tistrella arctica</name>
    <dbReference type="NCBI Taxonomy" id="3133430"/>
    <lineage>
        <taxon>Bacteria</taxon>
        <taxon>Pseudomonadati</taxon>
        <taxon>Pseudomonadota</taxon>
        <taxon>Alphaproteobacteria</taxon>
        <taxon>Geminicoccales</taxon>
        <taxon>Geminicoccaceae</taxon>
        <taxon>Tistrella</taxon>
    </lineage>
</organism>
<proteinExistence type="predicted"/>
<comment type="caution">
    <text evidence="1">The sequence shown here is derived from an EMBL/GenBank/DDBJ whole genome shotgun (WGS) entry which is preliminary data.</text>
</comment>
<keyword evidence="2" id="KW-1185">Reference proteome</keyword>
<sequence>MRIDPMLDDVRLGLARCWNRLGRHGDVAGLIAAATTPISSHGLYMRGIAAMGLNRPDLAERDFRAALADDPTHREAAFELGRLLRAGNRLNELGDLCDHLWARGARHVQLLLDRGRVEAYAGRADAARDLLFSPGRISRSTLDCPAGFRSLDDFNAGLAAELTTNPYPITDVPVDELAMRGATRIHHLMNGRDPALIRALFTAITACIDRDVARRVASTPDAAHDPWLQCRPARARLRAWGLIQGHGAYEDWHTHRAGWLSGVYYIAIPEPFSEEGDGDGCIEFGAGPSMADRYPETLRVAPRAGMLLLTPSHIHHRTIPFPRPGKRISFAFDVRPLD</sequence>
<reference evidence="1 2" key="1">
    <citation type="submission" date="2024-03" db="EMBL/GenBank/DDBJ databases">
        <title>High-quality draft genome sequencing of Tistrella sp. BH-R2-4.</title>
        <authorList>
            <person name="Dong C."/>
        </authorList>
    </citation>
    <scope>NUCLEOTIDE SEQUENCE [LARGE SCALE GENOMIC DNA]</scope>
    <source>
        <strain evidence="1 2">BH-R2-4</strain>
    </source>
</reference>
<dbReference type="Pfam" id="PF13759">
    <property type="entry name" value="2OG-FeII_Oxy_5"/>
    <property type="match status" value="1"/>
</dbReference>
<dbReference type="SUPFAM" id="SSF48452">
    <property type="entry name" value="TPR-like"/>
    <property type="match status" value="1"/>
</dbReference>
<dbReference type="InterPro" id="IPR011990">
    <property type="entry name" value="TPR-like_helical_dom_sf"/>
</dbReference>
<dbReference type="EMBL" id="JBBKTW010000005">
    <property type="protein sequence ID" value="MEN2989454.1"/>
    <property type="molecule type" value="Genomic_DNA"/>
</dbReference>
<accession>A0ABU9YKW5</accession>
<name>A0ABU9YKW5_9PROT</name>
<evidence type="ECO:0000313" key="1">
    <source>
        <dbReference type="EMBL" id="MEN2989454.1"/>
    </source>
</evidence>
<gene>
    <name evidence="1" type="ORF">WG926_14155</name>
</gene>
<dbReference type="Gene3D" id="2.60.120.620">
    <property type="entry name" value="q2cbj1_9rhob like domain"/>
    <property type="match status" value="1"/>
</dbReference>
<dbReference type="Gene3D" id="1.25.40.10">
    <property type="entry name" value="Tetratricopeptide repeat domain"/>
    <property type="match status" value="1"/>
</dbReference>
<dbReference type="Proteomes" id="UP001413721">
    <property type="component" value="Unassembled WGS sequence"/>
</dbReference>
<dbReference type="RefSeq" id="WP_345937774.1">
    <property type="nucleotide sequence ID" value="NZ_JBBKTW010000005.1"/>
</dbReference>
<protein>
    <submittedName>
        <fullName evidence="1">2OG-Fe(II) oxygenase</fullName>
    </submittedName>
</protein>